<evidence type="ECO:0000313" key="3">
    <source>
        <dbReference type="Proteomes" id="UP000236161"/>
    </source>
</evidence>
<feature type="chain" id="PRO_5014180584" evidence="1">
    <location>
        <begin position="20"/>
        <end position="64"/>
    </location>
</feature>
<gene>
    <name evidence="2" type="ORF">AXF42_Ash003066</name>
</gene>
<organism evidence="2 3">
    <name type="scientific">Apostasia shenzhenica</name>
    <dbReference type="NCBI Taxonomy" id="1088818"/>
    <lineage>
        <taxon>Eukaryota</taxon>
        <taxon>Viridiplantae</taxon>
        <taxon>Streptophyta</taxon>
        <taxon>Embryophyta</taxon>
        <taxon>Tracheophyta</taxon>
        <taxon>Spermatophyta</taxon>
        <taxon>Magnoliopsida</taxon>
        <taxon>Liliopsida</taxon>
        <taxon>Asparagales</taxon>
        <taxon>Orchidaceae</taxon>
        <taxon>Apostasioideae</taxon>
        <taxon>Apostasia</taxon>
    </lineage>
</organism>
<accession>A0A2I0A825</accession>
<dbReference type="AlphaFoldDB" id="A0A2I0A825"/>
<proteinExistence type="predicted"/>
<evidence type="ECO:0000313" key="2">
    <source>
        <dbReference type="EMBL" id="PKA51699.1"/>
    </source>
</evidence>
<name>A0A2I0A825_9ASPA</name>
<evidence type="ECO:0000256" key="1">
    <source>
        <dbReference type="SAM" id="SignalP"/>
    </source>
</evidence>
<dbReference type="Proteomes" id="UP000236161">
    <property type="component" value="Unassembled WGS sequence"/>
</dbReference>
<dbReference type="EMBL" id="KZ452013">
    <property type="protein sequence ID" value="PKA51699.1"/>
    <property type="molecule type" value="Genomic_DNA"/>
</dbReference>
<sequence length="64" mass="7465">MIGFIIIFFIFHTWCTSHGTVCDVIIDGGRCKNIVSKSIVDNLTLRVVEYLQSYKLSWIEKKKR</sequence>
<feature type="signal peptide" evidence="1">
    <location>
        <begin position="1"/>
        <end position="19"/>
    </location>
</feature>
<reference evidence="2 3" key="1">
    <citation type="journal article" date="2017" name="Nature">
        <title>The Apostasia genome and the evolution of orchids.</title>
        <authorList>
            <person name="Zhang G.Q."/>
            <person name="Liu K.W."/>
            <person name="Li Z."/>
            <person name="Lohaus R."/>
            <person name="Hsiao Y.Y."/>
            <person name="Niu S.C."/>
            <person name="Wang J.Y."/>
            <person name="Lin Y.C."/>
            <person name="Xu Q."/>
            <person name="Chen L.J."/>
            <person name="Yoshida K."/>
            <person name="Fujiwara S."/>
            <person name="Wang Z.W."/>
            <person name="Zhang Y.Q."/>
            <person name="Mitsuda N."/>
            <person name="Wang M."/>
            <person name="Liu G.H."/>
            <person name="Pecoraro L."/>
            <person name="Huang H.X."/>
            <person name="Xiao X.J."/>
            <person name="Lin M."/>
            <person name="Wu X.Y."/>
            <person name="Wu W.L."/>
            <person name="Chen Y.Y."/>
            <person name="Chang S.B."/>
            <person name="Sakamoto S."/>
            <person name="Ohme-Takagi M."/>
            <person name="Yagi M."/>
            <person name="Zeng S.J."/>
            <person name="Shen C.Y."/>
            <person name="Yeh C.M."/>
            <person name="Luo Y.B."/>
            <person name="Tsai W.C."/>
            <person name="Van de Peer Y."/>
            <person name="Liu Z.J."/>
        </authorList>
    </citation>
    <scope>NUCLEOTIDE SEQUENCE [LARGE SCALE GENOMIC DNA]</scope>
    <source>
        <strain evidence="3">cv. Shenzhen</strain>
        <tissue evidence="2">Stem</tissue>
    </source>
</reference>
<keyword evidence="1" id="KW-0732">Signal</keyword>
<protein>
    <submittedName>
        <fullName evidence="2">Uncharacterized protein</fullName>
    </submittedName>
</protein>
<dbReference type="OrthoDB" id="1747743at2759"/>
<keyword evidence="3" id="KW-1185">Reference proteome</keyword>